<accession>A0AA38MPL8</accession>
<organism evidence="2 3">
    <name type="scientific">Zophobas morio</name>
    <dbReference type="NCBI Taxonomy" id="2755281"/>
    <lineage>
        <taxon>Eukaryota</taxon>
        <taxon>Metazoa</taxon>
        <taxon>Ecdysozoa</taxon>
        <taxon>Arthropoda</taxon>
        <taxon>Hexapoda</taxon>
        <taxon>Insecta</taxon>
        <taxon>Pterygota</taxon>
        <taxon>Neoptera</taxon>
        <taxon>Endopterygota</taxon>
        <taxon>Coleoptera</taxon>
        <taxon>Polyphaga</taxon>
        <taxon>Cucujiformia</taxon>
        <taxon>Tenebrionidae</taxon>
        <taxon>Zophobas</taxon>
    </lineage>
</organism>
<protein>
    <submittedName>
        <fullName evidence="2">Uncharacterized protein</fullName>
    </submittedName>
</protein>
<sequence length="151" mass="17432">MSLRRRKSKPNDEEEIEIDFIKKDIILWPLEDKADDDNDDDDDDDDDNDDNDGDKKETVLTETPQELPNSTSCTSLNVNYDNNSIHSKLSSISSFDGPIADVYRKRRHGSNRFRNNTRTRIEPTVLNHVLDILSICFWKCSTGCQQLPDKQ</sequence>
<feature type="region of interest" description="Disordered" evidence="1">
    <location>
        <begin position="32"/>
        <end position="75"/>
    </location>
</feature>
<name>A0AA38MPL8_9CUCU</name>
<evidence type="ECO:0000313" key="2">
    <source>
        <dbReference type="EMBL" id="KAJ3663292.1"/>
    </source>
</evidence>
<dbReference type="AlphaFoldDB" id="A0AA38MPL8"/>
<proteinExistence type="predicted"/>
<feature type="compositionally biased region" description="Polar residues" evidence="1">
    <location>
        <begin position="60"/>
        <end position="75"/>
    </location>
</feature>
<dbReference type="EMBL" id="JALNTZ010000002">
    <property type="protein sequence ID" value="KAJ3663292.1"/>
    <property type="molecule type" value="Genomic_DNA"/>
</dbReference>
<reference evidence="2" key="1">
    <citation type="journal article" date="2023" name="G3 (Bethesda)">
        <title>Whole genome assemblies of Zophobas morio and Tenebrio molitor.</title>
        <authorList>
            <person name="Kaur S."/>
            <person name="Stinson S.A."/>
            <person name="diCenzo G.C."/>
        </authorList>
    </citation>
    <scope>NUCLEOTIDE SEQUENCE</scope>
    <source>
        <strain evidence="2">QUZm001</strain>
    </source>
</reference>
<gene>
    <name evidence="2" type="ORF">Zmor_007595</name>
</gene>
<feature type="compositionally biased region" description="Acidic residues" evidence="1">
    <location>
        <begin position="33"/>
        <end position="52"/>
    </location>
</feature>
<evidence type="ECO:0000256" key="1">
    <source>
        <dbReference type="SAM" id="MobiDB-lite"/>
    </source>
</evidence>
<evidence type="ECO:0000313" key="3">
    <source>
        <dbReference type="Proteomes" id="UP001168821"/>
    </source>
</evidence>
<dbReference type="Proteomes" id="UP001168821">
    <property type="component" value="Unassembled WGS sequence"/>
</dbReference>
<comment type="caution">
    <text evidence="2">The sequence shown here is derived from an EMBL/GenBank/DDBJ whole genome shotgun (WGS) entry which is preliminary data.</text>
</comment>
<keyword evidence="3" id="KW-1185">Reference proteome</keyword>